<comment type="similarity">
    <text evidence="1">Belongs to the PemK/MazF family.</text>
</comment>
<dbReference type="STRING" id="1229780.BN381_810010"/>
<keyword evidence="4" id="KW-1185">Reference proteome</keyword>
<dbReference type="Pfam" id="PF02452">
    <property type="entry name" value="PemK_toxin"/>
    <property type="match status" value="1"/>
</dbReference>
<sequence length="113" mass="12464">MASISELWLVDFGEPYPAEPSSVRPALVVGPPDTFGRSFPVVFVMPLTTTRRLVASHVEVEASEMTGLEDTSYIQCEMLRSVNGQRLVHRLGAVGWEVMDQVSFNIGTLLDQP</sequence>
<evidence type="ECO:0000313" key="4">
    <source>
        <dbReference type="Proteomes" id="UP000018291"/>
    </source>
</evidence>
<evidence type="ECO:0000256" key="2">
    <source>
        <dbReference type="ARBA" id="ARBA00022649"/>
    </source>
</evidence>
<accession>R4Z7Q3</accession>
<dbReference type="InterPro" id="IPR011067">
    <property type="entry name" value="Plasmid_toxin/cell-grow_inhib"/>
</dbReference>
<dbReference type="InterPro" id="IPR003477">
    <property type="entry name" value="PemK-like"/>
</dbReference>
<dbReference type="SUPFAM" id="SSF50118">
    <property type="entry name" value="Cell growth inhibitor/plasmid maintenance toxic component"/>
    <property type="match status" value="1"/>
</dbReference>
<name>R4Z7Q3_9ACTN</name>
<dbReference type="GO" id="GO:0004521">
    <property type="term" value="F:RNA endonuclease activity"/>
    <property type="evidence" value="ECO:0007669"/>
    <property type="project" value="TreeGrafter"/>
</dbReference>
<dbReference type="EMBL" id="CANL01000080">
    <property type="protein sequence ID" value="CCM65907.1"/>
    <property type="molecule type" value="Genomic_DNA"/>
</dbReference>
<evidence type="ECO:0000313" key="3">
    <source>
        <dbReference type="EMBL" id="CCM65907.1"/>
    </source>
</evidence>
<dbReference type="Gene3D" id="2.30.30.110">
    <property type="match status" value="1"/>
</dbReference>
<keyword evidence="2" id="KW-1277">Toxin-antitoxin system</keyword>
<dbReference type="PANTHER" id="PTHR33988:SF1">
    <property type="entry name" value="ENDORIBONUCLEASE MAZF7-RELATED"/>
    <property type="match status" value="1"/>
</dbReference>
<reference evidence="3 4" key="1">
    <citation type="journal article" date="2013" name="ISME J.">
        <title>Metabolic model for the filamentous 'Candidatus Microthrix parvicella' based on genomic and metagenomic analyses.</title>
        <authorList>
            <person name="Jon McIlroy S."/>
            <person name="Kristiansen R."/>
            <person name="Albertsen M."/>
            <person name="Michael Karst S."/>
            <person name="Rossetti S."/>
            <person name="Lund Nielsen J."/>
            <person name="Tandoi V."/>
            <person name="James Seviour R."/>
            <person name="Nielsen P.H."/>
        </authorList>
    </citation>
    <scope>NUCLEOTIDE SEQUENCE [LARGE SCALE GENOMIC DNA]</scope>
    <source>
        <strain evidence="3 4">RN1</strain>
    </source>
</reference>
<dbReference type="RefSeq" id="WP_012231146.1">
    <property type="nucleotide sequence ID" value="NZ_HG422565.1"/>
</dbReference>
<dbReference type="eggNOG" id="COG2337">
    <property type="taxonomic scope" value="Bacteria"/>
</dbReference>
<comment type="caution">
    <text evidence="3">The sequence shown here is derived from an EMBL/GenBank/DDBJ whole genome shotgun (WGS) entry which is preliminary data.</text>
</comment>
<gene>
    <name evidence="3" type="ORF">BN381_810010</name>
</gene>
<protein>
    <submittedName>
        <fullName evidence="3">Putative Transcriptional modulator of MazE/toxin, MazF</fullName>
    </submittedName>
</protein>
<dbReference type="GO" id="GO:0016075">
    <property type="term" value="P:rRNA catabolic process"/>
    <property type="evidence" value="ECO:0007669"/>
    <property type="project" value="TreeGrafter"/>
</dbReference>
<dbReference type="AlphaFoldDB" id="R4Z7Q3"/>
<proteinExistence type="inferred from homology"/>
<dbReference type="GO" id="GO:0003677">
    <property type="term" value="F:DNA binding"/>
    <property type="evidence" value="ECO:0007669"/>
    <property type="project" value="InterPro"/>
</dbReference>
<organism evidence="3 4">
    <name type="scientific">Candidatus Neomicrothrix parvicella RN1</name>
    <dbReference type="NCBI Taxonomy" id="1229780"/>
    <lineage>
        <taxon>Bacteria</taxon>
        <taxon>Bacillati</taxon>
        <taxon>Actinomycetota</taxon>
        <taxon>Acidimicrobiia</taxon>
        <taxon>Acidimicrobiales</taxon>
        <taxon>Microthrixaceae</taxon>
        <taxon>Candidatus Neomicrothrix</taxon>
    </lineage>
</organism>
<dbReference type="PANTHER" id="PTHR33988">
    <property type="entry name" value="ENDORIBONUCLEASE MAZF-RELATED"/>
    <property type="match status" value="1"/>
</dbReference>
<dbReference type="HOGENOM" id="CLU_121823_1_1_11"/>
<dbReference type="GO" id="GO:0006402">
    <property type="term" value="P:mRNA catabolic process"/>
    <property type="evidence" value="ECO:0007669"/>
    <property type="project" value="TreeGrafter"/>
</dbReference>
<dbReference type="Proteomes" id="UP000018291">
    <property type="component" value="Unassembled WGS sequence"/>
</dbReference>
<evidence type="ECO:0000256" key="1">
    <source>
        <dbReference type="ARBA" id="ARBA00007521"/>
    </source>
</evidence>